<protein>
    <submittedName>
        <fullName evidence="1">HDC15098</fullName>
    </submittedName>
</protein>
<sequence length="77" mass="9237">MEHGERRRRQVMKRRRRHHQTLLLTRPRAFDGKLKANSPKVALYLRLAQMELIKWQQQIIASRLSGSYLWLARGISE</sequence>
<dbReference type="AlphaFoldDB" id="Q6IJD8"/>
<reference evidence="1" key="1">
    <citation type="journal article" date="2003" name="Genome Biol.">
        <title>An integrated gene annotation and transcriptional profiling approach towards the full gene content of the Drosophila genome.</title>
        <authorList>
            <person name="Hild M."/>
            <person name="Beckmann B."/>
            <person name="Haas S.A."/>
            <person name="Koch B."/>
            <person name="Solovyev V."/>
            <person name="Busold C."/>
            <person name="Fellenberg K."/>
            <person name="Boutros M."/>
            <person name="Vingron M."/>
            <person name="Sauer F."/>
            <person name="Hoheisel J.D."/>
            <person name="Paro R."/>
        </authorList>
    </citation>
    <scope>NUCLEOTIDE SEQUENCE</scope>
</reference>
<accession>Q6IJD8</accession>
<name>Q6IJD8_DROME</name>
<proteinExistence type="predicted"/>
<organism evidence="1">
    <name type="scientific">Drosophila melanogaster</name>
    <name type="common">Fruit fly</name>
    <dbReference type="NCBI Taxonomy" id="7227"/>
    <lineage>
        <taxon>Eukaryota</taxon>
        <taxon>Metazoa</taxon>
        <taxon>Ecdysozoa</taxon>
        <taxon>Arthropoda</taxon>
        <taxon>Hexapoda</taxon>
        <taxon>Insecta</taxon>
        <taxon>Pterygota</taxon>
        <taxon>Neoptera</taxon>
        <taxon>Endopterygota</taxon>
        <taxon>Diptera</taxon>
        <taxon>Brachycera</taxon>
        <taxon>Muscomorpha</taxon>
        <taxon>Ephydroidea</taxon>
        <taxon>Drosophilidae</taxon>
        <taxon>Drosophila</taxon>
        <taxon>Sophophora</taxon>
    </lineage>
</organism>
<gene>
    <name evidence="1" type="ORF">HDC15098</name>
</gene>
<evidence type="ECO:0000313" key="1">
    <source>
        <dbReference type="EMBL" id="DAA04283.1"/>
    </source>
</evidence>
<dbReference type="EMBL" id="BK002778">
    <property type="protein sequence ID" value="DAA04283.1"/>
    <property type="molecule type" value="Genomic_DNA"/>
</dbReference>